<evidence type="ECO:0000313" key="6">
    <source>
        <dbReference type="Proteomes" id="UP001548832"/>
    </source>
</evidence>
<evidence type="ECO:0000256" key="1">
    <source>
        <dbReference type="ARBA" id="ARBA00004418"/>
    </source>
</evidence>
<evidence type="ECO:0000259" key="4">
    <source>
        <dbReference type="Pfam" id="PF00496"/>
    </source>
</evidence>
<dbReference type="InterPro" id="IPR000914">
    <property type="entry name" value="SBP_5_dom"/>
</dbReference>
<feature type="signal peptide" evidence="3">
    <location>
        <begin position="1"/>
        <end position="29"/>
    </location>
</feature>
<dbReference type="PROSITE" id="PS51318">
    <property type="entry name" value="TAT"/>
    <property type="match status" value="1"/>
</dbReference>
<evidence type="ECO:0000256" key="3">
    <source>
        <dbReference type="SAM" id="SignalP"/>
    </source>
</evidence>
<feature type="chain" id="PRO_5045139057" evidence="3">
    <location>
        <begin position="30"/>
        <end position="529"/>
    </location>
</feature>
<comment type="similarity">
    <text evidence="2">Belongs to the bacterial solute-binding protein 5 family.</text>
</comment>
<proteinExistence type="inferred from homology"/>
<gene>
    <name evidence="5" type="ORF">ABVQ20_15205</name>
</gene>
<evidence type="ECO:0000313" key="5">
    <source>
        <dbReference type="EMBL" id="MET2828329.1"/>
    </source>
</evidence>
<accession>A0ABV2DEA5</accession>
<evidence type="ECO:0000256" key="2">
    <source>
        <dbReference type="ARBA" id="ARBA00005695"/>
    </source>
</evidence>
<protein>
    <submittedName>
        <fullName evidence="5">ABC transporter substrate-binding protein</fullName>
    </submittedName>
</protein>
<keyword evidence="3" id="KW-0732">Signal</keyword>
<organism evidence="5 6">
    <name type="scientific">Mesorhizobium shangrilense</name>
    <dbReference type="NCBI Taxonomy" id="460060"/>
    <lineage>
        <taxon>Bacteria</taxon>
        <taxon>Pseudomonadati</taxon>
        <taxon>Pseudomonadota</taxon>
        <taxon>Alphaproteobacteria</taxon>
        <taxon>Hyphomicrobiales</taxon>
        <taxon>Phyllobacteriaceae</taxon>
        <taxon>Mesorhizobium</taxon>
    </lineage>
</organism>
<dbReference type="InterPro" id="IPR039424">
    <property type="entry name" value="SBP_5"/>
</dbReference>
<dbReference type="Pfam" id="PF00496">
    <property type="entry name" value="SBP_bac_5"/>
    <property type="match status" value="1"/>
</dbReference>
<sequence>MNRRQFLASTSAITLAAGLGLGAGQSARAAESEAVLVLSSSEVGAPNQDPIRASLLNTAAYLIYDRLVEQDVDQSYHPHLAESWETSADGMSWTFKLRQGVRFHDGEPFNAATVTWWIAKYRGSVNDYLTDAIDHAEAVDEHTVRFVMKRAEPNLIYNLASSFMGIPSPKSYDAAGDSYGVNEAIGTGPYKLESLVVGQETVLVANEDYAWGSDLSENKGAPYIKRLSLREIPDASTAFLELKTGGVGMLLGVPDEFLPQMQADKNIGFRSLPGFGVTYLMFNSKSEPFSDMALRQATALAIDQSAILKSVFSGVGLEAHQFLISSLAESKVEPKFEIRYDIAKANELLDKAGWARGSDGIRAKDGKALKIKLSTQSETEFRRTGEIVQAQLKALGMDVEIVTFDSSTIRDHLKKGEHQLAVRHYDWNNADILDWFYSSKNIPYPNSTMWDDPKSQELHDIAMHQSKTGDERVANFLHYHERLLSQFAFVPVHEPLQNVAFNNTLLEVPEKVRGPQLTQPTFVDMKTVA</sequence>
<comment type="caution">
    <text evidence="5">The sequence shown here is derived from an EMBL/GenBank/DDBJ whole genome shotgun (WGS) entry which is preliminary data.</text>
</comment>
<dbReference type="PIRSF" id="PIRSF002741">
    <property type="entry name" value="MppA"/>
    <property type="match status" value="1"/>
</dbReference>
<dbReference type="RefSeq" id="WP_354460332.1">
    <property type="nucleotide sequence ID" value="NZ_JBEWSZ010000001.1"/>
</dbReference>
<name>A0ABV2DEA5_9HYPH</name>
<dbReference type="InterPro" id="IPR006311">
    <property type="entry name" value="TAT_signal"/>
</dbReference>
<keyword evidence="6" id="KW-1185">Reference proteome</keyword>
<dbReference type="Gene3D" id="3.10.105.10">
    <property type="entry name" value="Dipeptide-binding Protein, Domain 3"/>
    <property type="match status" value="1"/>
</dbReference>
<dbReference type="InterPro" id="IPR030678">
    <property type="entry name" value="Peptide/Ni-bd"/>
</dbReference>
<reference evidence="5 6" key="1">
    <citation type="submission" date="2024-06" db="EMBL/GenBank/DDBJ databases">
        <authorList>
            <person name="Kim D.-U."/>
        </authorList>
    </citation>
    <scope>NUCLEOTIDE SEQUENCE [LARGE SCALE GENOMIC DNA]</scope>
    <source>
        <strain evidence="5 6">KACC15460</strain>
    </source>
</reference>
<comment type="subcellular location">
    <subcellularLocation>
        <location evidence="1">Periplasm</location>
    </subcellularLocation>
</comment>
<dbReference type="Gene3D" id="3.40.190.10">
    <property type="entry name" value="Periplasmic binding protein-like II"/>
    <property type="match status" value="1"/>
</dbReference>
<dbReference type="PANTHER" id="PTHR30290">
    <property type="entry name" value="PERIPLASMIC BINDING COMPONENT OF ABC TRANSPORTER"/>
    <property type="match status" value="1"/>
</dbReference>
<dbReference type="Proteomes" id="UP001548832">
    <property type="component" value="Unassembled WGS sequence"/>
</dbReference>
<dbReference type="EMBL" id="JBEWSZ010000001">
    <property type="protein sequence ID" value="MET2828329.1"/>
    <property type="molecule type" value="Genomic_DNA"/>
</dbReference>
<feature type="domain" description="Solute-binding protein family 5" evidence="4">
    <location>
        <begin position="76"/>
        <end position="437"/>
    </location>
</feature>
<dbReference type="SUPFAM" id="SSF53850">
    <property type="entry name" value="Periplasmic binding protein-like II"/>
    <property type="match status" value="1"/>
</dbReference>